<dbReference type="SUPFAM" id="SSF48452">
    <property type="entry name" value="TPR-like"/>
    <property type="match status" value="1"/>
</dbReference>
<organism evidence="8 9">
    <name type="scientific">Flavobacterium circumlabens</name>
    <dbReference type="NCBI Taxonomy" id="2133765"/>
    <lineage>
        <taxon>Bacteria</taxon>
        <taxon>Pseudomonadati</taxon>
        <taxon>Bacteroidota</taxon>
        <taxon>Flavobacteriia</taxon>
        <taxon>Flavobacteriales</taxon>
        <taxon>Flavobacteriaceae</taxon>
        <taxon>Flavobacterium</taxon>
    </lineage>
</organism>
<dbReference type="EMBL" id="QWDN01000003">
    <property type="protein sequence ID" value="TEB44324.1"/>
    <property type="molecule type" value="Genomic_DNA"/>
</dbReference>
<dbReference type="Proteomes" id="UP000298340">
    <property type="component" value="Unassembled WGS sequence"/>
</dbReference>
<keyword evidence="5" id="KW-0998">Cell outer membrane</keyword>
<dbReference type="Gene3D" id="1.25.40.390">
    <property type="match status" value="1"/>
</dbReference>
<dbReference type="GO" id="GO:0009279">
    <property type="term" value="C:cell outer membrane"/>
    <property type="evidence" value="ECO:0007669"/>
    <property type="project" value="UniProtKB-SubCell"/>
</dbReference>
<evidence type="ECO:0000256" key="6">
    <source>
        <dbReference type="SAM" id="SignalP"/>
    </source>
</evidence>
<dbReference type="OrthoDB" id="5694214at2"/>
<sequence length="537" mass="59443">MTMKKYILITILALTTVFQSCTDDLNVVSKDDDVLSSDVLFSTPDGYKKAFAGVYGNLTLTGVLGPDNSSLEGVDAGTSQFTRCLLYLQELTTDELVWSYENDGGTAELQRNIWTAANPVILGMFSRTMVSVSYANEFLRQSTPEKLSARGITNGATLADIALYRKEVRVLRAYAYYNMMDLFGKAPMYTENDPVNFTGPEYNRKQLFDFIESELKAVLPDLKAARTNEYGRLDQSMARMILAKIYLNAQVYIQANRFDDCITMCNEIIAGGYTLKPKYLDNFKADNNTSQEIIFGIQSDGGVSQNWGATTVLTNGQIGAWENNGADFGIGGWTGALRIRKEFAQKFDGTKFSQDTRNTIGKGVQGDPGKQRSIDIEDIGVKTQGYILSKFSNKTSTGVNGSSSSFADTDFPLFRLADVYLMYAEATLRGGNGTLPQALNYVNALRQRANSNSTVGNIALSDLTLDFLIDERARELHWEAHRRQDLIRFGKYTGGSYNWAWKGNSSKGISIPAYRSVFPIPEGSLGANRNLTQNTGY</sequence>
<comment type="caution">
    <text evidence="8">The sequence shown here is derived from an EMBL/GenBank/DDBJ whole genome shotgun (WGS) entry which is preliminary data.</text>
</comment>
<dbReference type="Pfam" id="PF07980">
    <property type="entry name" value="SusD_RagB"/>
    <property type="match status" value="1"/>
</dbReference>
<name>A0A4Y7UDB1_9FLAO</name>
<dbReference type="InterPro" id="IPR011990">
    <property type="entry name" value="TPR-like_helical_dom_sf"/>
</dbReference>
<dbReference type="PROSITE" id="PS51257">
    <property type="entry name" value="PROKAR_LIPOPROTEIN"/>
    <property type="match status" value="1"/>
</dbReference>
<proteinExistence type="inferred from homology"/>
<accession>A0A4Y7UDB1</accession>
<evidence type="ECO:0000256" key="5">
    <source>
        <dbReference type="ARBA" id="ARBA00023237"/>
    </source>
</evidence>
<feature type="chain" id="PRO_5021496841" evidence="6">
    <location>
        <begin position="23"/>
        <end position="537"/>
    </location>
</feature>
<evidence type="ECO:0000256" key="1">
    <source>
        <dbReference type="ARBA" id="ARBA00004442"/>
    </source>
</evidence>
<feature type="domain" description="RagB/SusD" evidence="7">
    <location>
        <begin position="360"/>
        <end position="537"/>
    </location>
</feature>
<gene>
    <name evidence="8" type="ORF">D0809_11245</name>
</gene>
<evidence type="ECO:0000259" key="7">
    <source>
        <dbReference type="Pfam" id="PF07980"/>
    </source>
</evidence>
<evidence type="ECO:0000313" key="8">
    <source>
        <dbReference type="EMBL" id="TEB44324.1"/>
    </source>
</evidence>
<dbReference type="Gene3D" id="1.25.40.10">
    <property type="entry name" value="Tetratricopeptide repeat domain"/>
    <property type="match status" value="1"/>
</dbReference>
<feature type="signal peptide" evidence="6">
    <location>
        <begin position="1"/>
        <end position="22"/>
    </location>
</feature>
<evidence type="ECO:0000256" key="2">
    <source>
        <dbReference type="ARBA" id="ARBA00006275"/>
    </source>
</evidence>
<evidence type="ECO:0000256" key="3">
    <source>
        <dbReference type="ARBA" id="ARBA00022729"/>
    </source>
</evidence>
<protein>
    <submittedName>
        <fullName evidence="8">RagB/SusD family nutrient uptake outer membrane protein</fullName>
    </submittedName>
</protein>
<keyword evidence="3 6" id="KW-0732">Signal</keyword>
<evidence type="ECO:0000256" key="4">
    <source>
        <dbReference type="ARBA" id="ARBA00023136"/>
    </source>
</evidence>
<dbReference type="Gene3D" id="1.10.3780.10">
    <property type="entry name" value="SusD-like"/>
    <property type="match status" value="1"/>
</dbReference>
<comment type="subcellular location">
    <subcellularLocation>
        <location evidence="1">Cell outer membrane</location>
    </subcellularLocation>
</comment>
<evidence type="ECO:0000313" key="9">
    <source>
        <dbReference type="Proteomes" id="UP000298340"/>
    </source>
</evidence>
<dbReference type="CDD" id="cd08977">
    <property type="entry name" value="SusD"/>
    <property type="match status" value="1"/>
</dbReference>
<dbReference type="InterPro" id="IPR012944">
    <property type="entry name" value="SusD_RagB_dom"/>
</dbReference>
<comment type="similarity">
    <text evidence="2">Belongs to the SusD family.</text>
</comment>
<reference evidence="8 9" key="1">
    <citation type="journal article" date="2018" name="Syst. Appl. Microbiol.">
        <title>Flavobacterium circumlabens sp. nov. and Flavobacterium cupreum sp. nov., two psychrotrophic species isolated from Antarctic environmental samples.</title>
        <authorList>
            <person name="Kralova S."/>
            <person name="Busse H.J."/>
            <person name="Svec P."/>
            <person name="Maslanova I."/>
            <person name="Stankova E."/>
            <person name="Bartak M."/>
            <person name="Sedlacek I."/>
        </authorList>
    </citation>
    <scope>NUCLEOTIDE SEQUENCE [LARGE SCALE GENOMIC DNA]</scope>
    <source>
        <strain evidence="8 9">CCM 8828</strain>
    </source>
</reference>
<dbReference type="AlphaFoldDB" id="A0A4Y7UDB1"/>
<keyword evidence="4" id="KW-0472">Membrane</keyword>